<keyword evidence="4 6" id="KW-1133">Transmembrane helix</keyword>
<dbReference type="PROSITE" id="PS50850">
    <property type="entry name" value="MFS"/>
    <property type="match status" value="1"/>
</dbReference>
<evidence type="ECO:0000256" key="2">
    <source>
        <dbReference type="ARBA" id="ARBA00022448"/>
    </source>
</evidence>
<feature type="transmembrane region" description="Helical" evidence="6">
    <location>
        <begin position="229"/>
        <end position="250"/>
    </location>
</feature>
<dbReference type="InterPro" id="IPR036259">
    <property type="entry name" value="MFS_trans_sf"/>
</dbReference>
<dbReference type="Pfam" id="PF07690">
    <property type="entry name" value="MFS_1"/>
    <property type="match status" value="1"/>
</dbReference>
<dbReference type="PANTHER" id="PTHR42718:SF9">
    <property type="entry name" value="MAJOR FACILITATOR SUPERFAMILY MULTIDRUG TRANSPORTER MFSC"/>
    <property type="match status" value="1"/>
</dbReference>
<dbReference type="Gene3D" id="1.20.1250.20">
    <property type="entry name" value="MFS general substrate transporter like domains"/>
    <property type="match status" value="2"/>
</dbReference>
<dbReference type="InterPro" id="IPR011701">
    <property type="entry name" value="MFS"/>
</dbReference>
<feature type="transmembrane region" description="Helical" evidence="6">
    <location>
        <begin position="80"/>
        <end position="99"/>
    </location>
</feature>
<dbReference type="InterPro" id="IPR020846">
    <property type="entry name" value="MFS_dom"/>
</dbReference>
<dbReference type="RefSeq" id="WP_308419153.1">
    <property type="nucleotide sequence ID" value="NZ_JACHHN010000004.1"/>
</dbReference>
<dbReference type="GO" id="GO:0022857">
    <property type="term" value="F:transmembrane transporter activity"/>
    <property type="evidence" value="ECO:0007669"/>
    <property type="project" value="InterPro"/>
</dbReference>
<dbReference type="GO" id="GO:0016020">
    <property type="term" value="C:membrane"/>
    <property type="evidence" value="ECO:0007669"/>
    <property type="project" value="UniProtKB-SubCell"/>
</dbReference>
<dbReference type="AlphaFoldDB" id="A0A840REG3"/>
<comment type="subcellular location">
    <subcellularLocation>
        <location evidence="1">Membrane</location>
        <topology evidence="1">Multi-pass membrane protein</topology>
    </subcellularLocation>
</comment>
<keyword evidence="5 6" id="KW-0472">Membrane</keyword>
<keyword evidence="3 6" id="KW-0812">Transmembrane</keyword>
<evidence type="ECO:0000256" key="3">
    <source>
        <dbReference type="ARBA" id="ARBA00022692"/>
    </source>
</evidence>
<dbReference type="EMBL" id="JACHHN010000004">
    <property type="protein sequence ID" value="MBB5191387.1"/>
    <property type="molecule type" value="Genomic_DNA"/>
</dbReference>
<feature type="transmembrane region" description="Helical" evidence="6">
    <location>
        <begin position="140"/>
        <end position="159"/>
    </location>
</feature>
<feature type="transmembrane region" description="Helical" evidence="6">
    <location>
        <begin position="363"/>
        <end position="385"/>
    </location>
</feature>
<feature type="domain" description="Major facilitator superfamily (MFS) profile" evidence="7">
    <location>
        <begin position="16"/>
        <end position="512"/>
    </location>
</feature>
<dbReference type="Proteomes" id="UP000543030">
    <property type="component" value="Unassembled WGS sequence"/>
</dbReference>
<feature type="transmembrane region" description="Helical" evidence="6">
    <location>
        <begin position="271"/>
        <end position="288"/>
    </location>
</feature>
<feature type="transmembrane region" description="Helical" evidence="6">
    <location>
        <begin position="490"/>
        <end position="507"/>
    </location>
</feature>
<gene>
    <name evidence="8" type="ORF">HNQ50_002117</name>
</gene>
<accession>A0A840REG3</accession>
<sequence>MKRLAPYCAPRDKRWVMALLGLTTAVEFFENSLFVFSSSHIQGGVDAGPQEFVLAVAAYACASMLVIMKQAWLAHRLGYRNFLGAALALFALGALASGFCNTPDQLILCRGIQGLGGGALFTSSRILINLMFSPKERGTAVRYFMIAIFSVSALAPALAGTWIENYSWRWVFWGVVPLAAVASLGCWLWLPVVVPKQQHGGEFTPLPLIAFGVGVISLQLALSEARFDFFAYPLHFALFVLLGVATLSWFTWHQYRHPSPVFVLRGLNNQVYLTGLGLYFIHYFLANFSNYLFPIYAERAQGVPVETAGWLNTFASVVSFLVILAYLRWASRFKQKKPLMLTGVFALAACSLAFSFMPPGMPLSAFFLPLIAKGLFGVLLVIPVAGLTYRELKAEQFAHGYRNKNLLRQWSGSLAQAVAAIMMQNRQAAVYDYYSGFANEFNPAFNHMIATLKAVFMHEGMPADEATRAALAQVAGVVDHQVLLIACNDLYRVLALLAVVSAGIIFAQRKLQ</sequence>
<feature type="transmembrane region" description="Helical" evidence="6">
    <location>
        <begin position="308"/>
        <end position="327"/>
    </location>
</feature>
<evidence type="ECO:0000256" key="6">
    <source>
        <dbReference type="SAM" id="Phobius"/>
    </source>
</evidence>
<reference evidence="8 9" key="1">
    <citation type="submission" date="2020-08" db="EMBL/GenBank/DDBJ databases">
        <title>Genomic Encyclopedia of Type Strains, Phase IV (KMG-IV): sequencing the most valuable type-strain genomes for metagenomic binning, comparative biology and taxonomic classification.</title>
        <authorList>
            <person name="Goeker M."/>
        </authorList>
    </citation>
    <scope>NUCLEOTIDE SEQUENCE [LARGE SCALE GENOMIC DNA]</scope>
    <source>
        <strain evidence="8 9">DSM 18233</strain>
    </source>
</reference>
<feature type="transmembrane region" description="Helical" evidence="6">
    <location>
        <begin position="105"/>
        <end position="128"/>
    </location>
</feature>
<organism evidence="8 9">
    <name type="scientific">Silvimonas terrae</name>
    <dbReference type="NCBI Taxonomy" id="300266"/>
    <lineage>
        <taxon>Bacteria</taxon>
        <taxon>Pseudomonadati</taxon>
        <taxon>Pseudomonadota</taxon>
        <taxon>Betaproteobacteria</taxon>
        <taxon>Neisseriales</taxon>
        <taxon>Chitinibacteraceae</taxon>
        <taxon>Silvimonas</taxon>
    </lineage>
</organism>
<evidence type="ECO:0000313" key="8">
    <source>
        <dbReference type="EMBL" id="MBB5191387.1"/>
    </source>
</evidence>
<dbReference type="PANTHER" id="PTHR42718">
    <property type="entry name" value="MAJOR FACILITATOR SUPERFAMILY MULTIDRUG TRANSPORTER MFSC"/>
    <property type="match status" value="1"/>
</dbReference>
<name>A0A840REG3_9NEIS</name>
<feature type="transmembrane region" description="Helical" evidence="6">
    <location>
        <begin position="171"/>
        <end position="194"/>
    </location>
</feature>
<comment type="caution">
    <text evidence="8">The sequence shown here is derived from an EMBL/GenBank/DDBJ whole genome shotgun (WGS) entry which is preliminary data.</text>
</comment>
<keyword evidence="9" id="KW-1185">Reference proteome</keyword>
<keyword evidence="2" id="KW-0813">Transport</keyword>
<proteinExistence type="predicted"/>
<evidence type="ECO:0000256" key="1">
    <source>
        <dbReference type="ARBA" id="ARBA00004141"/>
    </source>
</evidence>
<evidence type="ECO:0000256" key="5">
    <source>
        <dbReference type="ARBA" id="ARBA00023136"/>
    </source>
</evidence>
<evidence type="ECO:0000313" key="9">
    <source>
        <dbReference type="Proteomes" id="UP000543030"/>
    </source>
</evidence>
<evidence type="ECO:0000259" key="7">
    <source>
        <dbReference type="PROSITE" id="PS50850"/>
    </source>
</evidence>
<feature type="transmembrane region" description="Helical" evidence="6">
    <location>
        <begin position="339"/>
        <end position="357"/>
    </location>
</feature>
<feature type="transmembrane region" description="Helical" evidence="6">
    <location>
        <begin position="52"/>
        <end position="68"/>
    </location>
</feature>
<dbReference type="SUPFAM" id="SSF103473">
    <property type="entry name" value="MFS general substrate transporter"/>
    <property type="match status" value="1"/>
</dbReference>
<protein>
    <submittedName>
        <fullName evidence="8">MFS family permease</fullName>
    </submittedName>
</protein>
<evidence type="ECO:0000256" key="4">
    <source>
        <dbReference type="ARBA" id="ARBA00022989"/>
    </source>
</evidence>